<feature type="transmembrane region" description="Helical" evidence="1">
    <location>
        <begin position="57"/>
        <end position="74"/>
    </location>
</feature>
<accession>A0A5C8USB6</accession>
<evidence type="ECO:0000313" key="3">
    <source>
        <dbReference type="Proteomes" id="UP000321379"/>
    </source>
</evidence>
<feature type="transmembrane region" description="Helical" evidence="1">
    <location>
        <begin position="6"/>
        <end position="25"/>
    </location>
</feature>
<keyword evidence="3" id="KW-1185">Reference proteome</keyword>
<gene>
    <name evidence="2" type="ORF">FVP33_10370</name>
</gene>
<dbReference type="Proteomes" id="UP000321379">
    <property type="component" value="Unassembled WGS sequence"/>
</dbReference>
<feature type="transmembrane region" description="Helical" evidence="1">
    <location>
        <begin position="133"/>
        <end position="153"/>
    </location>
</feature>
<keyword evidence="1" id="KW-1133">Transmembrane helix</keyword>
<keyword evidence="1" id="KW-0472">Membrane</keyword>
<protein>
    <submittedName>
        <fullName evidence="2">Uncharacterized protein</fullName>
    </submittedName>
</protein>
<keyword evidence="1" id="KW-0812">Transmembrane</keyword>
<feature type="transmembrane region" description="Helical" evidence="1">
    <location>
        <begin position="94"/>
        <end position="113"/>
    </location>
</feature>
<dbReference type="RefSeq" id="WP_147783579.1">
    <property type="nucleotide sequence ID" value="NZ_VRMG01000007.1"/>
</dbReference>
<reference evidence="2 3" key="1">
    <citation type="submission" date="2019-08" db="EMBL/GenBank/DDBJ databases">
        <title>Bacterial whole genome sequence for Glaciihabitans sp. CHu50b-6-2.</title>
        <authorList>
            <person name="Jin L."/>
        </authorList>
    </citation>
    <scope>NUCLEOTIDE SEQUENCE [LARGE SCALE GENOMIC DNA]</scope>
    <source>
        <strain evidence="2 3">CHu50b-6-2</strain>
    </source>
</reference>
<evidence type="ECO:0000256" key="1">
    <source>
        <dbReference type="SAM" id="Phobius"/>
    </source>
</evidence>
<evidence type="ECO:0000313" key="2">
    <source>
        <dbReference type="EMBL" id="TXN30395.1"/>
    </source>
</evidence>
<organism evidence="2 3">
    <name type="scientific">Lacisediminihabitans profunda</name>
    <dbReference type="NCBI Taxonomy" id="2594790"/>
    <lineage>
        <taxon>Bacteria</taxon>
        <taxon>Bacillati</taxon>
        <taxon>Actinomycetota</taxon>
        <taxon>Actinomycetes</taxon>
        <taxon>Micrococcales</taxon>
        <taxon>Microbacteriaceae</taxon>
        <taxon>Lacisediminihabitans</taxon>
    </lineage>
</organism>
<dbReference type="AlphaFoldDB" id="A0A5C8USB6"/>
<name>A0A5C8USB6_9MICO</name>
<proteinExistence type="predicted"/>
<sequence>MNPALQLVTLGAGTGAVVTGLVRFISAGSRAVVRLGCDALMLVAMLDLAIGGRLIPAVGWATLLGLAGVASAFVSARMSRSTGVLSGHSPSIHAVGMIVMAALVMCGHSASGAPVTVPGDQSMGMGASGTGSLNNFLLLGVVVFLALSTRLMVLSARGRAAATQAEGISPAPAPVDLVDHALMAAAISAMTAGMFV</sequence>
<comment type="caution">
    <text evidence="2">The sequence shown here is derived from an EMBL/GenBank/DDBJ whole genome shotgun (WGS) entry which is preliminary data.</text>
</comment>
<feature type="transmembrane region" description="Helical" evidence="1">
    <location>
        <begin position="32"/>
        <end position="51"/>
    </location>
</feature>
<dbReference type="EMBL" id="VRMG01000007">
    <property type="protein sequence ID" value="TXN30395.1"/>
    <property type="molecule type" value="Genomic_DNA"/>
</dbReference>